<dbReference type="Gene3D" id="3.30.43.10">
    <property type="entry name" value="Uridine Diphospho-n-acetylenolpyruvylglucosamine Reductase, domain 2"/>
    <property type="match status" value="1"/>
</dbReference>
<protein>
    <submittedName>
        <fullName evidence="4">FAD linked oxidase domain protein</fullName>
    </submittedName>
</protein>
<dbReference type="HOGENOM" id="CLU_003896_4_2_11"/>
<dbReference type="Gene3D" id="1.10.45.10">
    <property type="entry name" value="Vanillyl-alcohol Oxidase, Chain A, domain 4"/>
    <property type="match status" value="1"/>
</dbReference>
<dbReference type="SUPFAM" id="SSF56176">
    <property type="entry name" value="FAD-binding/transporter-associated domain-like"/>
    <property type="match status" value="1"/>
</dbReference>
<dbReference type="Pfam" id="PF01565">
    <property type="entry name" value="FAD_binding_4"/>
    <property type="match status" value="1"/>
</dbReference>
<dbReference type="GO" id="GO:0080049">
    <property type="term" value="F:L-gulono-1,4-lactone dehydrogenase activity"/>
    <property type="evidence" value="ECO:0007669"/>
    <property type="project" value="TreeGrafter"/>
</dbReference>
<accession>G8XGU8</accession>
<feature type="compositionally biased region" description="Low complexity" evidence="2">
    <location>
        <begin position="49"/>
        <end position="130"/>
    </location>
</feature>
<reference evidence="5" key="1">
    <citation type="submission" date="2011-12" db="EMBL/GenBank/DDBJ databases">
        <title>Complete genome sequence of Streptomyces cattleya strain DSM 46488.</title>
        <authorList>
            <person name="Ou H.-Y."/>
            <person name="Li P."/>
            <person name="Zhao C."/>
            <person name="O'Hagan D."/>
            <person name="Deng Z."/>
        </authorList>
    </citation>
    <scope>NUCLEOTIDE SEQUENCE [LARGE SCALE GENOMIC DNA]</scope>
    <source>
        <strain evidence="5">ATCC 35852 / DSM 46488 / JCM 4925 / NBRC 14057 / NRRL 8057</strain>
        <plasmid evidence="5">Plasmid pSCATT</plasmid>
    </source>
</reference>
<dbReference type="Proteomes" id="UP000007842">
    <property type="component" value="Plasmid pSCATT"/>
</dbReference>
<evidence type="ECO:0000313" key="4">
    <source>
        <dbReference type="EMBL" id="AEW98775.1"/>
    </source>
</evidence>
<evidence type="ECO:0000259" key="3">
    <source>
        <dbReference type="PROSITE" id="PS51387"/>
    </source>
</evidence>
<keyword evidence="4" id="KW-0614">Plasmid</keyword>
<dbReference type="Gene3D" id="3.30.70.2520">
    <property type="match status" value="1"/>
</dbReference>
<evidence type="ECO:0000313" key="5">
    <source>
        <dbReference type="Proteomes" id="UP000007842"/>
    </source>
</evidence>
<dbReference type="GO" id="GO:0016020">
    <property type="term" value="C:membrane"/>
    <property type="evidence" value="ECO:0007669"/>
    <property type="project" value="InterPro"/>
</dbReference>
<feature type="region of interest" description="Disordered" evidence="2">
    <location>
        <begin position="1"/>
        <end position="143"/>
    </location>
</feature>
<dbReference type="InterPro" id="IPR010031">
    <property type="entry name" value="FAD_lactone_oxidase-like"/>
</dbReference>
<dbReference type="Gene3D" id="3.30.465.10">
    <property type="match status" value="1"/>
</dbReference>
<dbReference type="InterPro" id="IPR036318">
    <property type="entry name" value="FAD-bd_PCMH-like_sf"/>
</dbReference>
<keyword evidence="1" id="KW-0560">Oxidoreductase</keyword>
<dbReference type="GO" id="GO:0071949">
    <property type="term" value="F:FAD binding"/>
    <property type="evidence" value="ECO:0007669"/>
    <property type="project" value="InterPro"/>
</dbReference>
<sequence>MAGPSTNRQAAGANRAETGPEANRAGTGPDSNPAGAGSDSNRTGTAPNTIPAGAGPTTDPTATGPDITPARTAAPDTNQTDPGPTTTRTGTRPNTNPTATAPDTTPAPTAPDTNRIDAAPDTNRTDAAPTTTPPPTAPVTNWAGNIRFRASRRAAPGCVDDVRELVAASRTVRVLGTGHSFNDLADTTGLLLATSALPKSVEIDARAGTVTVGAGVRFGELTGVLHASGHALHNLGSLPHISVAGACATGTHGAGVGNPSLAAAVRALELVTADGELLTLDRSDERFPGSVVALGALGVVTRVTLGLVPAFDVRQWVYEGLPTAALRDGLDEVLSAAYSVSLFTRWRGERVEQVWLKQRVDGAAPVCLPGARLADGPRHPVPGMAPEACTPQGGVPGPWHTRLPHFRLEHIPSSGAETQSEYFVARSDASAAFAALDRVREEFAPVLRIGEVRAVAADDLWLSPAHRRDSVAFHFTWLPDAPAVAQALHHVERALAPFAPRPHWGKVFVTPPETLRERYEHHDRFRRLMTALDPAGKFRNDFLRRHFPEA</sequence>
<dbReference type="PANTHER" id="PTHR43762:SF1">
    <property type="entry name" value="D-ARABINONO-1,4-LACTONE OXIDASE"/>
    <property type="match status" value="1"/>
</dbReference>
<feature type="compositionally biased region" description="Polar residues" evidence="2">
    <location>
        <begin position="38"/>
        <end position="48"/>
    </location>
</feature>
<dbReference type="InterPro" id="IPR016169">
    <property type="entry name" value="FAD-bd_PCMH_sub2"/>
</dbReference>
<dbReference type="Gene3D" id="3.30.70.2530">
    <property type="match status" value="1"/>
</dbReference>
<geneLocation type="plasmid" evidence="4 5">
    <name>pSCATT</name>
</geneLocation>
<evidence type="ECO:0000256" key="1">
    <source>
        <dbReference type="ARBA" id="ARBA00023002"/>
    </source>
</evidence>
<gene>
    <name evidence="4" type="ordered locus">SCATT_p05820</name>
</gene>
<dbReference type="PROSITE" id="PS51387">
    <property type="entry name" value="FAD_PCMH"/>
    <property type="match status" value="1"/>
</dbReference>
<dbReference type="OrthoDB" id="9800184at2"/>
<name>G8XGU8_STREN</name>
<dbReference type="EMBL" id="CP003229">
    <property type="protein sequence ID" value="AEW98775.1"/>
    <property type="molecule type" value="Genomic_DNA"/>
</dbReference>
<dbReference type="PATRIC" id="fig|1003195.29.peg.6379"/>
<dbReference type="PANTHER" id="PTHR43762">
    <property type="entry name" value="L-GULONOLACTONE OXIDASE"/>
    <property type="match status" value="1"/>
</dbReference>
<dbReference type="InterPro" id="IPR006094">
    <property type="entry name" value="Oxid_FAD_bind_N"/>
</dbReference>
<evidence type="ECO:0000256" key="2">
    <source>
        <dbReference type="SAM" id="MobiDB-lite"/>
    </source>
</evidence>
<dbReference type="AlphaFoldDB" id="G8XGU8"/>
<organism evidence="4 5">
    <name type="scientific">Streptantibioticus cattleyicolor (strain ATCC 35852 / DSM 46488 / JCM 4925 / NBRC 14057 / NRRL 8057)</name>
    <name type="common">Streptomyces cattleya</name>
    <dbReference type="NCBI Taxonomy" id="1003195"/>
    <lineage>
        <taxon>Bacteria</taxon>
        <taxon>Bacillati</taxon>
        <taxon>Actinomycetota</taxon>
        <taxon>Actinomycetes</taxon>
        <taxon>Kitasatosporales</taxon>
        <taxon>Streptomycetaceae</taxon>
        <taxon>Streptantibioticus</taxon>
    </lineage>
</organism>
<dbReference type="InterPro" id="IPR016167">
    <property type="entry name" value="FAD-bd_PCMH_sub1"/>
</dbReference>
<dbReference type="InterPro" id="IPR016166">
    <property type="entry name" value="FAD-bd_PCMH"/>
</dbReference>
<feature type="domain" description="FAD-binding PCMH-type" evidence="3">
    <location>
        <begin position="146"/>
        <end position="310"/>
    </location>
</feature>
<dbReference type="Pfam" id="PF04030">
    <property type="entry name" value="ALO"/>
    <property type="match status" value="1"/>
</dbReference>
<dbReference type="InterPro" id="IPR016171">
    <property type="entry name" value="Vanillyl_alc_oxidase_C-sub2"/>
</dbReference>
<dbReference type="GO" id="GO:0003885">
    <property type="term" value="F:D-arabinono-1,4-lactone oxidase activity"/>
    <property type="evidence" value="ECO:0007669"/>
    <property type="project" value="InterPro"/>
</dbReference>
<keyword evidence="5" id="KW-1185">Reference proteome</keyword>
<dbReference type="InterPro" id="IPR007173">
    <property type="entry name" value="ALO_C"/>
</dbReference>
<dbReference type="KEGG" id="scy:SCATT_p05820"/>
<proteinExistence type="predicted"/>